<feature type="transmembrane region" description="Helical" evidence="1">
    <location>
        <begin position="121"/>
        <end position="148"/>
    </location>
</feature>
<dbReference type="EMBL" id="FRCY01000002">
    <property type="protein sequence ID" value="SHM52340.1"/>
    <property type="molecule type" value="Genomic_DNA"/>
</dbReference>
<keyword evidence="3" id="KW-1185">Reference proteome</keyword>
<evidence type="ECO:0008006" key="4">
    <source>
        <dbReference type="Google" id="ProtNLM"/>
    </source>
</evidence>
<feature type="transmembrane region" description="Helical" evidence="1">
    <location>
        <begin position="32"/>
        <end position="58"/>
    </location>
</feature>
<dbReference type="InterPro" id="IPR035287">
    <property type="entry name" value="DUF5362"/>
</dbReference>
<evidence type="ECO:0000256" key="1">
    <source>
        <dbReference type="SAM" id="Phobius"/>
    </source>
</evidence>
<sequence>MEDIGKYDSSRSFTSGIEVKNYLLETCKWAKFLAIVGYVGIGLIILMAFVVTIGVSFFDTGIDKAFDMRGIGLMYLVIAVVYFFPVNYLYRFSKHLKTGLIANDEGTISTGFENLKSLFKFMGIFTIVMLSLYALFLFILLPLSMLVLK</sequence>
<proteinExistence type="predicted"/>
<name>A0A1M7JGY4_9BACT</name>
<dbReference type="Pfam" id="PF17319">
    <property type="entry name" value="DUF5362"/>
    <property type="match status" value="1"/>
</dbReference>
<keyword evidence="1" id="KW-0472">Membrane</keyword>
<keyword evidence="1" id="KW-0812">Transmembrane</keyword>
<organism evidence="2 3">
    <name type="scientific">Cyclobacterium lianum</name>
    <dbReference type="NCBI Taxonomy" id="388280"/>
    <lineage>
        <taxon>Bacteria</taxon>
        <taxon>Pseudomonadati</taxon>
        <taxon>Bacteroidota</taxon>
        <taxon>Cytophagia</taxon>
        <taxon>Cytophagales</taxon>
        <taxon>Cyclobacteriaceae</taxon>
        <taxon>Cyclobacterium</taxon>
    </lineage>
</organism>
<dbReference type="AlphaFoldDB" id="A0A1M7JGY4"/>
<reference evidence="2 3" key="1">
    <citation type="submission" date="2016-11" db="EMBL/GenBank/DDBJ databases">
        <authorList>
            <person name="Jaros S."/>
            <person name="Januszkiewicz K."/>
            <person name="Wedrychowicz H."/>
        </authorList>
    </citation>
    <scope>NUCLEOTIDE SEQUENCE [LARGE SCALE GENOMIC DNA]</scope>
    <source>
        <strain evidence="2 3">CGMCC 1.6102</strain>
    </source>
</reference>
<dbReference type="OrthoDB" id="1121797at2"/>
<evidence type="ECO:0000313" key="2">
    <source>
        <dbReference type="EMBL" id="SHM52340.1"/>
    </source>
</evidence>
<dbReference type="STRING" id="388280.SAMN04488057_10213"/>
<accession>A0A1M7JGY4</accession>
<dbReference type="RefSeq" id="WP_073091583.1">
    <property type="nucleotide sequence ID" value="NZ_FRCY01000002.1"/>
</dbReference>
<protein>
    <recommendedName>
        <fullName evidence="4">DUF5362 domain-containing protein</fullName>
    </recommendedName>
</protein>
<evidence type="ECO:0000313" key="3">
    <source>
        <dbReference type="Proteomes" id="UP000184513"/>
    </source>
</evidence>
<dbReference type="Proteomes" id="UP000184513">
    <property type="component" value="Unassembled WGS sequence"/>
</dbReference>
<gene>
    <name evidence="2" type="ORF">SAMN04488057_10213</name>
</gene>
<keyword evidence="1" id="KW-1133">Transmembrane helix</keyword>
<feature type="transmembrane region" description="Helical" evidence="1">
    <location>
        <begin position="70"/>
        <end position="90"/>
    </location>
</feature>